<protein>
    <recommendedName>
        <fullName evidence="8">tRNA(Ile)-lysidine synthase</fullName>
        <ecNumber evidence="8">6.3.4.19</ecNumber>
    </recommendedName>
    <alternativeName>
        <fullName evidence="8">tRNA(Ile)-2-lysyl-cytidine synthase</fullName>
    </alternativeName>
    <alternativeName>
        <fullName evidence="8">tRNA(Ile)-lysidine synthetase</fullName>
    </alternativeName>
</protein>
<comment type="domain">
    <text evidence="8">The N-terminal region contains the highly conserved SGGXDS motif, predicted to be a P-loop motif involved in ATP binding.</text>
</comment>
<accession>S3EIA3</accession>
<dbReference type="RefSeq" id="WP_016503711.1">
    <property type="nucleotide sequence ID" value="NZ_AMSD01000001.1"/>
</dbReference>
<feature type="binding site" evidence="8">
    <location>
        <begin position="27"/>
        <end position="32"/>
    </location>
    <ligand>
        <name>ATP</name>
        <dbReference type="ChEBI" id="CHEBI:30616"/>
    </ligand>
</feature>
<evidence type="ECO:0000256" key="7">
    <source>
        <dbReference type="ARBA" id="ARBA00048539"/>
    </source>
</evidence>
<proteinExistence type="inferred from homology"/>
<keyword evidence="2 8" id="KW-0963">Cytoplasm</keyword>
<keyword evidence="11" id="KW-1185">Reference proteome</keyword>
<keyword evidence="3 8" id="KW-0436">Ligase</keyword>
<evidence type="ECO:0000256" key="6">
    <source>
        <dbReference type="ARBA" id="ARBA00022840"/>
    </source>
</evidence>
<dbReference type="SUPFAM" id="SSF52402">
    <property type="entry name" value="Adenine nucleotide alpha hydrolases-like"/>
    <property type="match status" value="1"/>
</dbReference>
<dbReference type="SUPFAM" id="SSF56037">
    <property type="entry name" value="PheT/TilS domain"/>
    <property type="match status" value="1"/>
</dbReference>
<evidence type="ECO:0000256" key="2">
    <source>
        <dbReference type="ARBA" id="ARBA00022490"/>
    </source>
</evidence>
<evidence type="ECO:0000256" key="4">
    <source>
        <dbReference type="ARBA" id="ARBA00022694"/>
    </source>
</evidence>
<keyword evidence="4 8" id="KW-0819">tRNA processing</keyword>
<gene>
    <name evidence="8" type="primary">tilS</name>
    <name evidence="10" type="ORF">O1U_0376</name>
</gene>
<dbReference type="GO" id="GO:0006400">
    <property type="term" value="P:tRNA modification"/>
    <property type="evidence" value="ECO:0007669"/>
    <property type="project" value="UniProtKB-UniRule"/>
</dbReference>
<dbReference type="eggNOG" id="COG0037">
    <property type="taxonomic scope" value="Bacteria"/>
</dbReference>
<comment type="function">
    <text evidence="8">Ligates lysine onto the cytidine present at position 34 of the AUA codon-specific tRNA(Ile) that contains the anticodon CAU, in an ATP-dependent manner. Cytidine is converted to lysidine, thus changing the amino acid specificity of the tRNA from methionine to isoleucine.</text>
</comment>
<dbReference type="InterPro" id="IPR012796">
    <property type="entry name" value="Lysidine-tRNA-synth_C"/>
</dbReference>
<evidence type="ECO:0000256" key="5">
    <source>
        <dbReference type="ARBA" id="ARBA00022741"/>
    </source>
</evidence>
<evidence type="ECO:0000256" key="1">
    <source>
        <dbReference type="ARBA" id="ARBA00004496"/>
    </source>
</evidence>
<dbReference type="SUPFAM" id="SSF82829">
    <property type="entry name" value="MesJ substrate recognition domain-like"/>
    <property type="match status" value="1"/>
</dbReference>
<dbReference type="Pfam" id="PF09179">
    <property type="entry name" value="TilS"/>
    <property type="match status" value="1"/>
</dbReference>
<dbReference type="NCBIfam" id="TIGR02433">
    <property type="entry name" value="lysidine_TilS_C"/>
    <property type="match status" value="1"/>
</dbReference>
<evidence type="ECO:0000259" key="9">
    <source>
        <dbReference type="SMART" id="SM00977"/>
    </source>
</evidence>
<dbReference type="EC" id="6.3.4.19" evidence="8"/>
<evidence type="ECO:0000313" key="11">
    <source>
        <dbReference type="Proteomes" id="UP000053688"/>
    </source>
</evidence>
<comment type="similarity">
    <text evidence="8">Belongs to the tRNA(Ile)-lysidine synthase family.</text>
</comment>
<dbReference type="AlphaFoldDB" id="S3EIA3"/>
<dbReference type="Pfam" id="PF01171">
    <property type="entry name" value="ATP_bind_3"/>
    <property type="match status" value="1"/>
</dbReference>
<dbReference type="EMBL" id="AMSD01000001">
    <property type="protein sequence ID" value="EPE37913.1"/>
    <property type="molecule type" value="Genomic_DNA"/>
</dbReference>
<dbReference type="PANTHER" id="PTHR43033:SF1">
    <property type="entry name" value="TRNA(ILE)-LYSIDINE SYNTHASE-RELATED"/>
    <property type="match status" value="1"/>
</dbReference>
<dbReference type="InterPro" id="IPR012094">
    <property type="entry name" value="tRNA_Ile_lys_synt"/>
</dbReference>
<dbReference type="Gene3D" id="1.20.59.20">
    <property type="match status" value="1"/>
</dbReference>
<dbReference type="GO" id="GO:0032267">
    <property type="term" value="F:tRNA(Ile)-lysidine synthase activity"/>
    <property type="evidence" value="ECO:0007669"/>
    <property type="project" value="UniProtKB-EC"/>
</dbReference>
<comment type="caution">
    <text evidence="10">The sequence shown here is derived from an EMBL/GenBank/DDBJ whole genome shotgun (WGS) entry which is preliminary data.</text>
</comment>
<dbReference type="HAMAP" id="MF_01161">
    <property type="entry name" value="tRNA_Ile_lys_synt"/>
    <property type="match status" value="1"/>
</dbReference>
<keyword evidence="6 8" id="KW-0067">ATP-binding</keyword>
<dbReference type="Pfam" id="PF11734">
    <property type="entry name" value="TilS_C"/>
    <property type="match status" value="1"/>
</dbReference>
<dbReference type="InterPro" id="IPR012795">
    <property type="entry name" value="tRNA_Ile_lys_synt_N"/>
</dbReference>
<organism evidence="10 11">
    <name type="scientific">Candidatus Photodesmus katoptron Akat1</name>
    <dbReference type="NCBI Taxonomy" id="1236703"/>
    <lineage>
        <taxon>Bacteria</taxon>
        <taxon>Pseudomonadati</taxon>
        <taxon>Pseudomonadota</taxon>
        <taxon>Gammaproteobacteria</taxon>
        <taxon>Vibrionales</taxon>
        <taxon>Vibrionaceae</taxon>
        <taxon>Candidatus Photodesmus</taxon>
    </lineage>
</organism>
<dbReference type="PANTHER" id="PTHR43033">
    <property type="entry name" value="TRNA(ILE)-LYSIDINE SYNTHASE-RELATED"/>
    <property type="match status" value="1"/>
</dbReference>
<dbReference type="STRING" id="28176.CF66_2022"/>
<evidence type="ECO:0000313" key="10">
    <source>
        <dbReference type="EMBL" id="EPE37913.1"/>
    </source>
</evidence>
<keyword evidence="5 8" id="KW-0547">Nucleotide-binding</keyword>
<sequence>MNHLYGYFSHIINNYYINNTKIILGLSGGLDSRVMLDLLARYRDCHRIRCIAVHVDHGLSQFSDNWAKQCVRWCADLAIPCHVERIQLNVSSPSLEKVARDIRYQFFKKYIKTGDLFLTGHHSDDQVETFFLALKRGSGPKGLSAMPQYMPYHSGFILRPLLSFSRTLIQKYAQKKQLCWIEDESNNDLRFDRNFIRHQVLPTLIKRWSSFSQSVNQSAMLCADQEILLDELLSSSFQAALYPDGSLLIKELNKHSQLARNRIIRMWFKKFCRLMPNGKCLRHIWQQVALAKQDANPLLRFSDGEIRRFKQRLYLLDHMIDISNLSFSLKLGDTIKLPDNLGFFSVKKNSRLGTISLHSIGKKKINIIFNPEGLSAHPLGKKHSRKLKKIFQEYSIPSWLRRRIPILVVSSQVVAVAGLFVDKKFSGQGCELIWKKTFL</sequence>
<dbReference type="NCBIfam" id="TIGR02432">
    <property type="entry name" value="lysidine_TilS_N"/>
    <property type="match status" value="1"/>
</dbReference>
<dbReference type="SMART" id="SM00977">
    <property type="entry name" value="TilS_C"/>
    <property type="match status" value="1"/>
</dbReference>
<dbReference type="CDD" id="cd01992">
    <property type="entry name" value="TilS_N"/>
    <property type="match status" value="1"/>
</dbReference>
<feature type="domain" description="Lysidine-tRNA(Ile) synthetase C-terminal" evidence="9">
    <location>
        <begin position="365"/>
        <end position="434"/>
    </location>
</feature>
<dbReference type="InterPro" id="IPR014729">
    <property type="entry name" value="Rossmann-like_a/b/a_fold"/>
</dbReference>
<dbReference type="Proteomes" id="UP000053688">
    <property type="component" value="Unassembled WGS sequence"/>
</dbReference>
<reference evidence="10 11" key="1">
    <citation type="journal article" date="2014" name="Environ. Microbiol.">
        <title>Genomic signatures of obligate host dependence in the luminous bacterial symbiont of a vertebrate.</title>
        <authorList>
            <person name="Hendry T.A."/>
            <person name="de Wet J.R."/>
            <person name="Dunlap P.V."/>
        </authorList>
    </citation>
    <scope>NUCLEOTIDE SEQUENCE [LARGE SCALE GENOMIC DNA]</scope>
    <source>
        <strain evidence="10 11">Akat1</strain>
    </source>
</reference>
<evidence type="ECO:0000256" key="8">
    <source>
        <dbReference type="HAMAP-Rule" id="MF_01161"/>
    </source>
</evidence>
<dbReference type="GO" id="GO:0005524">
    <property type="term" value="F:ATP binding"/>
    <property type="evidence" value="ECO:0007669"/>
    <property type="project" value="UniProtKB-UniRule"/>
</dbReference>
<dbReference type="GO" id="GO:0005737">
    <property type="term" value="C:cytoplasm"/>
    <property type="evidence" value="ECO:0007669"/>
    <property type="project" value="UniProtKB-SubCell"/>
</dbReference>
<dbReference type="InterPro" id="IPR015262">
    <property type="entry name" value="tRNA_Ile_lys_synt_subst-bd"/>
</dbReference>
<dbReference type="PATRIC" id="fig|1236703.3.peg.371"/>
<dbReference type="Gene3D" id="3.40.50.620">
    <property type="entry name" value="HUPs"/>
    <property type="match status" value="1"/>
</dbReference>
<name>S3EIA3_9GAMM</name>
<comment type="catalytic activity">
    <reaction evidence="7 8">
        <text>cytidine(34) in tRNA(Ile2) + L-lysine + ATP = lysidine(34) in tRNA(Ile2) + AMP + diphosphate + H(+)</text>
        <dbReference type="Rhea" id="RHEA:43744"/>
        <dbReference type="Rhea" id="RHEA-COMP:10625"/>
        <dbReference type="Rhea" id="RHEA-COMP:10670"/>
        <dbReference type="ChEBI" id="CHEBI:15378"/>
        <dbReference type="ChEBI" id="CHEBI:30616"/>
        <dbReference type="ChEBI" id="CHEBI:32551"/>
        <dbReference type="ChEBI" id="CHEBI:33019"/>
        <dbReference type="ChEBI" id="CHEBI:82748"/>
        <dbReference type="ChEBI" id="CHEBI:83665"/>
        <dbReference type="ChEBI" id="CHEBI:456215"/>
        <dbReference type="EC" id="6.3.4.19"/>
    </reaction>
</comment>
<evidence type="ECO:0000256" key="3">
    <source>
        <dbReference type="ARBA" id="ARBA00022598"/>
    </source>
</evidence>
<dbReference type="InterPro" id="IPR011063">
    <property type="entry name" value="TilS/TtcA_N"/>
</dbReference>
<comment type="subcellular location">
    <subcellularLocation>
        <location evidence="1 8">Cytoplasm</location>
    </subcellularLocation>
</comment>